<keyword evidence="1" id="KW-0812">Transmembrane</keyword>
<dbReference type="RefSeq" id="WP_126310316.1">
    <property type="nucleotide sequence ID" value="NZ_AP018449.1"/>
</dbReference>
<evidence type="ECO:0000313" key="2">
    <source>
        <dbReference type="EMBL" id="BBB93506.1"/>
    </source>
</evidence>
<proteinExistence type="predicted"/>
<feature type="transmembrane region" description="Helical" evidence="1">
    <location>
        <begin position="125"/>
        <end position="146"/>
    </location>
</feature>
<protein>
    <submittedName>
        <fullName evidence="2">Uncharacterized protein</fullName>
    </submittedName>
</protein>
<gene>
    <name evidence="2" type="ORF">MAMMFC1_04223</name>
</gene>
<dbReference type="OrthoDB" id="1680238at2"/>
<feature type="transmembrane region" description="Helical" evidence="1">
    <location>
        <begin position="196"/>
        <end position="215"/>
    </location>
</feature>
<accession>A0A348AR08</accession>
<feature type="transmembrane region" description="Helical" evidence="1">
    <location>
        <begin position="95"/>
        <end position="113"/>
    </location>
</feature>
<feature type="transmembrane region" description="Helical" evidence="1">
    <location>
        <begin position="222"/>
        <end position="239"/>
    </location>
</feature>
<evidence type="ECO:0000313" key="3">
    <source>
        <dbReference type="Proteomes" id="UP000276437"/>
    </source>
</evidence>
<sequence>MPSAYWYYGLVVISLVLLAASLVYKRDWKLLVLQLNVAALIHPFEIVVLILLNAYRYSPGILANPILDNYIGSYISNSFIVPASAIAINAFSLSWGYALGIAAIFTGIDWYFTTLGIYQHFWWKSVYTGIGLSILYAISRWIWAGLQEKRPHLIFRLAVIYLTYSPLHNLLVFLVNKGGQLFIFQMPWSAGDPQKYHQGFFFLYLLITSIIITLCVGLKLRLRYRLLGIAVLALAYWTLEQYHIFLPVVADISAWQLVLVPIIVVPVVVCLFRVAALDYLFPR</sequence>
<reference evidence="2 3" key="1">
    <citation type="journal article" date="2018" name="Int. J. Syst. Evol. Microbiol.">
        <title>Methylomusa anaerophila gen. nov., sp. nov., an anaerobic methanol-utilizing bacterium isolated from a microbial fuel cell.</title>
        <authorList>
            <person name="Amano N."/>
            <person name="Yamamuro A."/>
            <person name="Miyahara M."/>
            <person name="Kouzuma A."/>
            <person name="Abe T."/>
            <person name="Watanabe K."/>
        </authorList>
    </citation>
    <scope>NUCLEOTIDE SEQUENCE [LARGE SCALE GENOMIC DNA]</scope>
    <source>
        <strain evidence="2 3">MMFC1</strain>
    </source>
</reference>
<dbReference type="AlphaFoldDB" id="A0A348AR08"/>
<dbReference type="Proteomes" id="UP000276437">
    <property type="component" value="Chromosome"/>
</dbReference>
<name>A0A348AR08_9FIRM</name>
<keyword evidence="3" id="KW-1185">Reference proteome</keyword>
<feature type="transmembrane region" description="Helical" evidence="1">
    <location>
        <begin position="6"/>
        <end position="24"/>
    </location>
</feature>
<feature type="transmembrane region" description="Helical" evidence="1">
    <location>
        <begin position="259"/>
        <end position="281"/>
    </location>
</feature>
<keyword evidence="1" id="KW-0472">Membrane</keyword>
<keyword evidence="1" id="KW-1133">Transmembrane helix</keyword>
<feature type="transmembrane region" description="Helical" evidence="1">
    <location>
        <begin position="71"/>
        <end position="88"/>
    </location>
</feature>
<organism evidence="2 3">
    <name type="scientific">Methylomusa anaerophila</name>
    <dbReference type="NCBI Taxonomy" id="1930071"/>
    <lineage>
        <taxon>Bacteria</taxon>
        <taxon>Bacillati</taxon>
        <taxon>Bacillota</taxon>
        <taxon>Negativicutes</taxon>
        <taxon>Selenomonadales</taxon>
        <taxon>Sporomusaceae</taxon>
        <taxon>Methylomusa</taxon>
    </lineage>
</organism>
<evidence type="ECO:0000256" key="1">
    <source>
        <dbReference type="SAM" id="Phobius"/>
    </source>
</evidence>
<feature type="transmembrane region" description="Helical" evidence="1">
    <location>
        <begin position="31"/>
        <end position="51"/>
    </location>
</feature>
<dbReference type="EMBL" id="AP018449">
    <property type="protein sequence ID" value="BBB93506.1"/>
    <property type="molecule type" value="Genomic_DNA"/>
</dbReference>
<dbReference type="KEGG" id="mana:MAMMFC1_04223"/>
<feature type="transmembrane region" description="Helical" evidence="1">
    <location>
        <begin position="153"/>
        <end position="176"/>
    </location>
</feature>